<name>A0A1M5MRG4_9HYPH</name>
<protein>
    <submittedName>
        <fullName evidence="1">Uncharacterized protein</fullName>
    </submittedName>
</protein>
<proteinExistence type="predicted"/>
<evidence type="ECO:0000313" key="2">
    <source>
        <dbReference type="Proteomes" id="UP000184485"/>
    </source>
</evidence>
<dbReference type="EMBL" id="FQUP01000007">
    <property type="protein sequence ID" value="SHG79393.1"/>
    <property type="molecule type" value="Genomic_DNA"/>
</dbReference>
<gene>
    <name evidence="1" type="ORF">SAMN02745157_4849</name>
</gene>
<dbReference type="Proteomes" id="UP000184485">
    <property type="component" value="Unassembled WGS sequence"/>
</dbReference>
<sequence length="85" mass="8964">MDVGSSITGRGASCGSCRRHLGDIGFSALGCLSLGDLMVVPHIGQYDVEWSGTGRSHLGLPLLRGLIRLTLLAPRPWSIAAARHV</sequence>
<dbReference type="STRING" id="1122133.SAMN02745157_4849"/>
<accession>A0A1M5MRG4</accession>
<dbReference type="AlphaFoldDB" id="A0A1M5MRG4"/>
<organism evidence="1 2">
    <name type="scientific">Kaistia soli DSM 19436</name>
    <dbReference type="NCBI Taxonomy" id="1122133"/>
    <lineage>
        <taxon>Bacteria</taxon>
        <taxon>Pseudomonadati</taxon>
        <taxon>Pseudomonadota</taxon>
        <taxon>Alphaproteobacteria</taxon>
        <taxon>Hyphomicrobiales</taxon>
        <taxon>Kaistiaceae</taxon>
        <taxon>Kaistia</taxon>
    </lineage>
</organism>
<evidence type="ECO:0000313" key="1">
    <source>
        <dbReference type="EMBL" id="SHG79393.1"/>
    </source>
</evidence>
<keyword evidence="2" id="KW-1185">Reference proteome</keyword>
<reference evidence="1 2" key="1">
    <citation type="submission" date="2016-11" db="EMBL/GenBank/DDBJ databases">
        <authorList>
            <person name="Jaros S."/>
            <person name="Januszkiewicz K."/>
            <person name="Wedrychowicz H."/>
        </authorList>
    </citation>
    <scope>NUCLEOTIDE SEQUENCE [LARGE SCALE GENOMIC DNA]</scope>
    <source>
        <strain evidence="1 2">DSM 19436</strain>
    </source>
</reference>